<gene>
    <name evidence="1" type="ORF">CK240_16690</name>
</gene>
<evidence type="ECO:0000313" key="2">
    <source>
        <dbReference type="Proteomes" id="UP000218023"/>
    </source>
</evidence>
<protein>
    <recommendedName>
        <fullName evidence="3">HD domain-containing protein</fullName>
    </recommendedName>
</protein>
<dbReference type="Gene3D" id="1.10.3210.10">
    <property type="entry name" value="Hypothetical protein af1432"/>
    <property type="match status" value="1"/>
</dbReference>
<comment type="caution">
    <text evidence="1">The sequence shown here is derived from an EMBL/GenBank/DDBJ whole genome shotgun (WGS) entry which is preliminary data.</text>
</comment>
<name>A0A2A2GCZ8_9RHOB</name>
<dbReference type="EMBL" id="NSJZ01000035">
    <property type="protein sequence ID" value="PAU95050.1"/>
    <property type="molecule type" value="Genomic_DNA"/>
</dbReference>
<sequence length="257" mass="29129">MAEDLSLSATTIRYAILWGLLHDIATWPLSHTGEAAFSSATETSARKLRRMMITGDNKLHRSLRVYRSLKEMGVDFDVLLALFDKRASSGTGELAHLHNLLHSALTPDTLEGMYRSGRAFGLPVPKPSVFIDSMERDLVSGIRLKRNSSADAIKFWRAKGRIYSHFINKEATVAFESSWSSAIRDSYINIDLSESLLANEKDILRKVAHKPVRPDREVFRYKEPLSYQIADEYHAARKFKDSFALEYLSEVFVKGKS</sequence>
<evidence type="ECO:0000313" key="1">
    <source>
        <dbReference type="EMBL" id="PAU95050.1"/>
    </source>
</evidence>
<reference evidence="1 2" key="1">
    <citation type="submission" date="2017-09" db="EMBL/GenBank/DDBJ databases">
        <title>Paracoccus alkalisoli sp. nov., isolated from saline alkaline soil.</title>
        <authorList>
            <person name="Dong X."/>
            <person name="Zhang G."/>
        </authorList>
    </citation>
    <scope>NUCLEOTIDE SEQUENCE [LARGE SCALE GENOMIC DNA]</scope>
    <source>
        <strain evidence="1 2">WN007</strain>
    </source>
</reference>
<keyword evidence="2" id="KW-1185">Reference proteome</keyword>
<proteinExistence type="predicted"/>
<dbReference type="Proteomes" id="UP000218023">
    <property type="component" value="Unassembled WGS sequence"/>
</dbReference>
<organism evidence="1 2">
    <name type="scientific">Paracoccus salipaludis</name>
    <dbReference type="NCBI Taxonomy" id="2032623"/>
    <lineage>
        <taxon>Bacteria</taxon>
        <taxon>Pseudomonadati</taxon>
        <taxon>Pseudomonadota</taxon>
        <taxon>Alphaproteobacteria</taxon>
        <taxon>Rhodobacterales</taxon>
        <taxon>Paracoccaceae</taxon>
        <taxon>Paracoccus</taxon>
    </lineage>
</organism>
<dbReference type="SUPFAM" id="SSF109604">
    <property type="entry name" value="HD-domain/PDEase-like"/>
    <property type="match status" value="1"/>
</dbReference>
<accession>A0A2A2GCZ8</accession>
<dbReference type="AlphaFoldDB" id="A0A2A2GCZ8"/>
<evidence type="ECO:0008006" key="3">
    <source>
        <dbReference type="Google" id="ProtNLM"/>
    </source>
</evidence>